<keyword evidence="4" id="KW-0029">Amino-acid transport</keyword>
<name>A0ABV5TL00_9ACTN</name>
<accession>A0ABV5TL00</accession>
<evidence type="ECO:0000313" key="9">
    <source>
        <dbReference type="Proteomes" id="UP001589610"/>
    </source>
</evidence>
<evidence type="ECO:0000256" key="5">
    <source>
        <dbReference type="SAM" id="MobiDB-lite"/>
    </source>
</evidence>
<keyword evidence="2" id="KW-0813">Transport</keyword>
<proteinExistence type="inferred from homology"/>
<evidence type="ECO:0000313" key="8">
    <source>
        <dbReference type="EMBL" id="MFB9679682.1"/>
    </source>
</evidence>
<dbReference type="RefSeq" id="WP_386161031.1">
    <property type="nucleotide sequence ID" value="NZ_JBHMBS010000017.1"/>
</dbReference>
<dbReference type="PRINTS" id="PR00337">
    <property type="entry name" value="LEUILEVALBP"/>
</dbReference>
<evidence type="ECO:0000259" key="7">
    <source>
        <dbReference type="Pfam" id="PF13458"/>
    </source>
</evidence>
<organism evidence="8 9">
    <name type="scientific">Streptosporangium vulgare</name>
    <dbReference type="NCBI Taxonomy" id="46190"/>
    <lineage>
        <taxon>Bacteria</taxon>
        <taxon>Bacillati</taxon>
        <taxon>Actinomycetota</taxon>
        <taxon>Actinomycetes</taxon>
        <taxon>Streptosporangiales</taxon>
        <taxon>Streptosporangiaceae</taxon>
        <taxon>Streptosporangium</taxon>
    </lineage>
</organism>
<feature type="chain" id="PRO_5047380477" evidence="6">
    <location>
        <begin position="24"/>
        <end position="438"/>
    </location>
</feature>
<evidence type="ECO:0000256" key="6">
    <source>
        <dbReference type="SAM" id="SignalP"/>
    </source>
</evidence>
<dbReference type="InterPro" id="IPR028082">
    <property type="entry name" value="Peripla_BP_I"/>
</dbReference>
<dbReference type="InterPro" id="IPR028081">
    <property type="entry name" value="Leu-bd"/>
</dbReference>
<evidence type="ECO:0000256" key="2">
    <source>
        <dbReference type="ARBA" id="ARBA00022448"/>
    </source>
</evidence>
<feature type="compositionally biased region" description="Low complexity" evidence="5">
    <location>
        <begin position="26"/>
        <end position="43"/>
    </location>
</feature>
<evidence type="ECO:0000256" key="4">
    <source>
        <dbReference type="ARBA" id="ARBA00022970"/>
    </source>
</evidence>
<dbReference type="PANTHER" id="PTHR47235:SF1">
    <property type="entry name" value="BLR6548 PROTEIN"/>
    <property type="match status" value="1"/>
</dbReference>
<evidence type="ECO:0000256" key="1">
    <source>
        <dbReference type="ARBA" id="ARBA00010062"/>
    </source>
</evidence>
<feature type="region of interest" description="Disordered" evidence="5">
    <location>
        <begin position="26"/>
        <end position="55"/>
    </location>
</feature>
<feature type="signal peptide" evidence="6">
    <location>
        <begin position="1"/>
        <end position="23"/>
    </location>
</feature>
<feature type="domain" description="Leucine-binding protein" evidence="7">
    <location>
        <begin position="65"/>
        <end position="385"/>
    </location>
</feature>
<reference evidence="8 9" key="1">
    <citation type="submission" date="2024-09" db="EMBL/GenBank/DDBJ databases">
        <authorList>
            <person name="Sun Q."/>
            <person name="Mori K."/>
        </authorList>
    </citation>
    <scope>NUCLEOTIDE SEQUENCE [LARGE SCALE GENOMIC DNA]</scope>
    <source>
        <strain evidence="8 9">JCM 3028</strain>
    </source>
</reference>
<dbReference type="PROSITE" id="PS51257">
    <property type="entry name" value="PROKAR_LIPOPROTEIN"/>
    <property type="match status" value="1"/>
</dbReference>
<gene>
    <name evidence="8" type="ORF">ACFFRH_29720</name>
</gene>
<dbReference type="Proteomes" id="UP001589610">
    <property type="component" value="Unassembled WGS sequence"/>
</dbReference>
<protein>
    <submittedName>
        <fullName evidence="8">ABC transporter substrate-binding protein</fullName>
    </submittedName>
</protein>
<evidence type="ECO:0000256" key="3">
    <source>
        <dbReference type="ARBA" id="ARBA00022729"/>
    </source>
</evidence>
<keyword evidence="9" id="KW-1185">Reference proteome</keyword>
<keyword evidence="3 6" id="KW-0732">Signal</keyword>
<dbReference type="Pfam" id="PF13458">
    <property type="entry name" value="Peripla_BP_6"/>
    <property type="match status" value="1"/>
</dbReference>
<comment type="similarity">
    <text evidence="1">Belongs to the leucine-binding protein family.</text>
</comment>
<dbReference type="EMBL" id="JBHMBS010000017">
    <property type="protein sequence ID" value="MFB9679682.1"/>
    <property type="molecule type" value="Genomic_DNA"/>
</dbReference>
<dbReference type="SUPFAM" id="SSF53822">
    <property type="entry name" value="Periplasmic binding protein-like I"/>
    <property type="match status" value="1"/>
</dbReference>
<dbReference type="PANTHER" id="PTHR47235">
    <property type="entry name" value="BLR6548 PROTEIN"/>
    <property type="match status" value="1"/>
</dbReference>
<comment type="caution">
    <text evidence="8">The sequence shown here is derived from an EMBL/GenBank/DDBJ whole genome shotgun (WGS) entry which is preliminary data.</text>
</comment>
<dbReference type="Gene3D" id="3.40.50.2300">
    <property type="match status" value="2"/>
</dbReference>
<sequence length="438" mass="45552">MRTRHLAAIGLTAALLAAGCGGADPAADPAPAAGAESAPGAAAESVTPVDGCADPDAAREKITGTLKVGWSAALSGPLAQAVGAVIDGMKARFEVANAAGGVGGVKLEVVAKDDAFNPEKAKANVNELIQKDGVHVLDTFGSGQLNAVADDQNEACVPLLFGQASVPAYRDAKNFPWTTEYLPSAEVEMAVVVEQLKKKYPGGATVALAVNQTESGQGYAQGFKKAIEGTNLKIIKEAPLTDPNAAATTLKASGAQVLVDAGVTTDCLTLSMAVGRAGWKPDTFVQPANCVDGKSLYEPAGEAADGQQIMVWLKDPGNPIYAEDEAVKKYLADMEAQGNKAPLNNYTVNGWAIADLMVDVFTTASSSPDGLSRLGIMNAARTQEYHPPMFIDGIDWKMSPTQALGIMAFRPFVWSAEKKTFEPAGDVVDISHNYAQGD</sequence>
<dbReference type="InterPro" id="IPR000709">
    <property type="entry name" value="Leu_Ile_Val-bd"/>
</dbReference>